<dbReference type="Gene3D" id="1.25.40.10">
    <property type="entry name" value="Tetratricopeptide repeat domain"/>
    <property type="match status" value="1"/>
</dbReference>
<proteinExistence type="inferred from homology"/>
<dbReference type="Pfam" id="PF05163">
    <property type="entry name" value="DinB"/>
    <property type="match status" value="1"/>
</dbReference>
<dbReference type="Gene3D" id="1.20.58.320">
    <property type="entry name" value="TPR-like"/>
    <property type="match status" value="1"/>
</dbReference>
<comment type="similarity">
    <text evidence="1">Belongs to the DinB family.</text>
</comment>
<gene>
    <name evidence="4" type="ORF">C1949_00335</name>
</gene>
<comment type="caution">
    <text evidence="4">The sequence shown here is derived from an EMBL/GenBank/DDBJ whole genome shotgun (WGS) entry which is preliminary data.</text>
</comment>
<evidence type="ECO:0008006" key="6">
    <source>
        <dbReference type="Google" id="ProtNLM"/>
    </source>
</evidence>
<reference evidence="4 5" key="1">
    <citation type="submission" date="2018-01" db="EMBL/GenBank/DDBJ databases">
        <title>Draft genome of the type strain Pseudomonas oceani DSM 100277 isolated from the deep water in Okinawa trough, northwestern Pacific Ocean.</title>
        <authorList>
            <person name="Gomila M."/>
            <person name="Mulet M."/>
            <person name="Garcia-Valdes E."/>
            <person name="Lalucat J."/>
        </authorList>
    </citation>
    <scope>NUCLEOTIDE SEQUENCE [LARGE SCALE GENOMIC DNA]</scope>
    <source>
        <strain evidence="4 5">DSM 100277</strain>
    </source>
</reference>
<evidence type="ECO:0000256" key="1">
    <source>
        <dbReference type="ARBA" id="ARBA00008635"/>
    </source>
</evidence>
<keyword evidence="5" id="KW-1185">Reference proteome</keyword>
<evidence type="ECO:0000256" key="2">
    <source>
        <dbReference type="ARBA" id="ARBA00022723"/>
    </source>
</evidence>
<dbReference type="InterPro" id="IPR011990">
    <property type="entry name" value="TPR-like_helical_dom_sf"/>
</dbReference>
<dbReference type="OrthoDB" id="7593450at2"/>
<evidence type="ECO:0000313" key="5">
    <source>
        <dbReference type="Proteomes" id="UP000243451"/>
    </source>
</evidence>
<dbReference type="SUPFAM" id="SSF109854">
    <property type="entry name" value="DinB/YfiT-like putative metalloenzymes"/>
    <property type="match status" value="1"/>
</dbReference>
<feature type="binding site" evidence="3">
    <location>
        <position position="134"/>
    </location>
    <ligand>
        <name>a divalent metal cation</name>
        <dbReference type="ChEBI" id="CHEBI:60240"/>
    </ligand>
</feature>
<organism evidence="4 5">
    <name type="scientific">Halopseudomonas oceani</name>
    <dbReference type="NCBI Taxonomy" id="1708783"/>
    <lineage>
        <taxon>Bacteria</taxon>
        <taxon>Pseudomonadati</taxon>
        <taxon>Pseudomonadota</taxon>
        <taxon>Gammaproteobacteria</taxon>
        <taxon>Pseudomonadales</taxon>
        <taxon>Pseudomonadaceae</taxon>
        <taxon>Halopseudomonas</taxon>
    </lineage>
</organism>
<keyword evidence="2 3" id="KW-0479">Metal-binding</keyword>
<dbReference type="SUPFAM" id="SSF48452">
    <property type="entry name" value="TPR-like"/>
    <property type="match status" value="1"/>
</dbReference>
<dbReference type="Pfam" id="PF06041">
    <property type="entry name" value="DUF924"/>
    <property type="match status" value="1"/>
</dbReference>
<accession>A0A2P4EZP2</accession>
<dbReference type="Proteomes" id="UP000243451">
    <property type="component" value="Unassembled WGS sequence"/>
</dbReference>
<dbReference type="RefSeq" id="WP_104736492.1">
    <property type="nucleotide sequence ID" value="NZ_BMHR01000002.1"/>
</dbReference>
<dbReference type="Gene3D" id="1.20.120.450">
    <property type="entry name" value="dinb family like domain"/>
    <property type="match status" value="1"/>
</dbReference>
<dbReference type="GO" id="GO:0046872">
    <property type="term" value="F:metal ion binding"/>
    <property type="evidence" value="ECO:0007669"/>
    <property type="project" value="UniProtKB-KW"/>
</dbReference>
<dbReference type="InterPro" id="IPR034660">
    <property type="entry name" value="DinB/YfiT-like"/>
</dbReference>
<evidence type="ECO:0000256" key="3">
    <source>
        <dbReference type="PIRSR" id="PIRSR607837-1"/>
    </source>
</evidence>
<name>A0A2P4EZP2_9GAMM</name>
<evidence type="ECO:0000313" key="4">
    <source>
        <dbReference type="EMBL" id="POB06232.1"/>
    </source>
</evidence>
<dbReference type="AlphaFoldDB" id="A0A2P4EZP2"/>
<dbReference type="EMBL" id="PPSK01000001">
    <property type="protein sequence ID" value="POB06232.1"/>
    <property type="molecule type" value="Genomic_DNA"/>
</dbReference>
<dbReference type="PANTHER" id="PTHR37302">
    <property type="entry name" value="SLR1116 PROTEIN"/>
    <property type="match status" value="1"/>
</dbReference>
<feature type="binding site" evidence="3">
    <location>
        <position position="138"/>
    </location>
    <ligand>
        <name>a divalent metal cation</name>
        <dbReference type="ChEBI" id="CHEBI:60240"/>
    </ligand>
</feature>
<protein>
    <recommendedName>
        <fullName evidence="6">Damage-inducible protein DinB</fullName>
    </recommendedName>
</protein>
<dbReference type="PANTHER" id="PTHR37302:SF1">
    <property type="entry name" value="PROTEIN DINB"/>
    <property type="match status" value="1"/>
</dbReference>
<dbReference type="InterPro" id="IPR007837">
    <property type="entry name" value="DinB"/>
</dbReference>
<sequence length="356" mass="40777">MHYAQLIALARYNQWMNQRLYALCETLEEADRRAPRGAFFGSIHGTLNHILLADNLWMGRFTGQPFSAPALDTELYAGFAELRRAREMMDERIIEWVGTLSPARLAGELRYTSLVNPEPRCYPLWLALTHFFNHQTHHRGQLTTLLSQLGTDPGVTDLIQMPGIASASEVIDQETVMSAADEVLAFWFAELRPAQWWQKDPALDELIRSRFGDLHERAVRGELMNWRGTALGRLAEIIVLDQFSRNIWRDTPRAFAADGMALVLAQEAVAEGADQPLPVKWRAFLYMPFMHSESLRMHEQATKLFSTPGLEDNLRFEQRHREIIERFGRYPHRNAILGRPSTAEEVAFLRTKGSAF</sequence>
<dbReference type="InterPro" id="IPR010323">
    <property type="entry name" value="DUF924"/>
</dbReference>
<feature type="binding site" evidence="3">
    <location>
        <position position="49"/>
    </location>
    <ligand>
        <name>a divalent metal cation</name>
        <dbReference type="ChEBI" id="CHEBI:60240"/>
    </ligand>
</feature>